<dbReference type="Proteomes" id="UP000244013">
    <property type="component" value="Unassembled WGS sequence"/>
</dbReference>
<dbReference type="RefSeq" id="WP_107955729.1">
    <property type="nucleotide sequence ID" value="NZ_QAYE01000011.1"/>
</dbReference>
<evidence type="ECO:0000259" key="1">
    <source>
        <dbReference type="Pfam" id="PF01609"/>
    </source>
</evidence>
<dbReference type="GO" id="GO:0003677">
    <property type="term" value="F:DNA binding"/>
    <property type="evidence" value="ECO:0007669"/>
    <property type="project" value="InterPro"/>
</dbReference>
<evidence type="ECO:0000313" key="2">
    <source>
        <dbReference type="EMBL" id="PTW44203.1"/>
    </source>
</evidence>
<protein>
    <submittedName>
        <fullName evidence="2">DDE family transposase</fullName>
    </submittedName>
</protein>
<name>A0A2T5TY65_9SPHN</name>
<proteinExistence type="predicted"/>
<organism evidence="2 3">
    <name type="scientific">Sphingomonas faeni</name>
    <dbReference type="NCBI Taxonomy" id="185950"/>
    <lineage>
        <taxon>Bacteria</taxon>
        <taxon>Pseudomonadati</taxon>
        <taxon>Pseudomonadota</taxon>
        <taxon>Alphaproteobacteria</taxon>
        <taxon>Sphingomonadales</taxon>
        <taxon>Sphingomonadaceae</taxon>
        <taxon>Sphingomonas</taxon>
    </lineage>
</organism>
<comment type="caution">
    <text evidence="2">The sequence shown here is derived from an EMBL/GenBank/DDBJ whole genome shotgun (WGS) entry which is preliminary data.</text>
</comment>
<dbReference type="GO" id="GO:0006313">
    <property type="term" value="P:DNA transposition"/>
    <property type="evidence" value="ECO:0007669"/>
    <property type="project" value="InterPro"/>
</dbReference>
<sequence length="80" mass="8713">MLMLTPGNVSDIKAAPSLLEHADRMPYLLGDKGYDADSLRRSLREAGAVHVISGRGNRKRTIRYDKDIAAATSSRMPSVA</sequence>
<reference evidence="2 3" key="1">
    <citation type="submission" date="2018-04" db="EMBL/GenBank/DDBJ databases">
        <title>Genomic Encyclopedia of Type Strains, Phase III (KMG-III): the genomes of soil and plant-associated and newly described type strains.</title>
        <authorList>
            <person name="Whitman W."/>
        </authorList>
    </citation>
    <scope>NUCLEOTIDE SEQUENCE [LARGE SCALE GENOMIC DNA]</scope>
    <source>
        <strain evidence="2 3">MA-olki</strain>
    </source>
</reference>
<accession>A0A2T5TY65</accession>
<feature type="domain" description="Transposase IS4-like" evidence="1">
    <location>
        <begin position="3"/>
        <end position="61"/>
    </location>
</feature>
<dbReference type="GeneID" id="91007578"/>
<dbReference type="EMBL" id="QAYE01000011">
    <property type="protein sequence ID" value="PTW44203.1"/>
    <property type="molecule type" value="Genomic_DNA"/>
</dbReference>
<dbReference type="GO" id="GO:0004803">
    <property type="term" value="F:transposase activity"/>
    <property type="evidence" value="ECO:0007669"/>
    <property type="project" value="InterPro"/>
</dbReference>
<dbReference type="Pfam" id="PF01609">
    <property type="entry name" value="DDE_Tnp_1"/>
    <property type="match status" value="1"/>
</dbReference>
<evidence type="ECO:0000313" key="3">
    <source>
        <dbReference type="Proteomes" id="UP000244013"/>
    </source>
</evidence>
<gene>
    <name evidence="2" type="ORF">C8J25_11139</name>
</gene>
<dbReference type="AlphaFoldDB" id="A0A2T5TY65"/>
<dbReference type="InterPro" id="IPR002559">
    <property type="entry name" value="Transposase_11"/>
</dbReference>